<dbReference type="Pfam" id="PF06544">
    <property type="entry name" value="Prp3_C"/>
    <property type="match status" value="1"/>
</dbReference>
<sequence>MAPSSYSSAAATALLTLRYASLEDVAQDLDMVIQSSSQGEWSWEGASEEESRKWIDFIQDPVSVPESDTAGLAGKLNVVDGVSLMFCLLSHPHGQEAEGGREAVVDVSAPTLATNDVTRIKKAVLDRSHQWRTDGVESLFLFDLVTTAQTLAADLTASSESTLDAPHTSPDTRTTDAHPAHIELARALFWSHHLKAPSKLKDFNNWCPELSIWGVVRVGYPGYLCFEGEAEAVEEMVKRVKGLQWHAIQLRVDKRWTWMSDERKQGAREGRSAREQALLSCALAQEHPDNVFVGQGAEAKVRTGCQVIETLGDLVTRLRRCRLSEEEIEEALGIRMSNSNSNSNQ</sequence>
<dbReference type="CDD" id="cd24163">
    <property type="entry name" value="RWDD2_C"/>
    <property type="match status" value="1"/>
</dbReference>
<dbReference type="InterPro" id="IPR010541">
    <property type="entry name" value="Prp3_C"/>
</dbReference>
<dbReference type="EMBL" id="SRRM01000002">
    <property type="protein sequence ID" value="TKY90640.1"/>
    <property type="molecule type" value="Genomic_DNA"/>
</dbReference>
<feature type="domain" description="Small nuclear ribonucleoprotein Prp3 C-terminal" evidence="1">
    <location>
        <begin position="187"/>
        <end position="266"/>
    </location>
</feature>
<dbReference type="PANTHER" id="PTHR15955">
    <property type="entry name" value="RWD DOMAIN CONTAINING PROTEIN 2"/>
    <property type="match status" value="1"/>
</dbReference>
<reference evidence="2 3" key="1">
    <citation type="submission" date="2019-05" db="EMBL/GenBank/DDBJ databases">
        <title>Sporisorium graminicola CBS 10092 draft sequencing and annotation.</title>
        <authorList>
            <person name="Solano-Gonzalez S."/>
            <person name="Caddick M.X."/>
            <person name="Darby A."/>
        </authorList>
    </citation>
    <scope>NUCLEOTIDE SEQUENCE [LARGE SCALE GENOMIC DNA]</scope>
    <source>
        <strain evidence="2 3">CBS 10092</strain>
    </source>
</reference>
<evidence type="ECO:0000259" key="1">
    <source>
        <dbReference type="Pfam" id="PF06544"/>
    </source>
</evidence>
<proteinExistence type="predicted"/>
<accession>A0A4U7L1G4</accession>
<dbReference type="PANTHER" id="PTHR15955:SF8">
    <property type="entry name" value="RWD DOMAIN-CONTAINING PROTEIN 2B-RELATED"/>
    <property type="match status" value="1"/>
</dbReference>
<evidence type="ECO:0000313" key="2">
    <source>
        <dbReference type="EMBL" id="TKY90640.1"/>
    </source>
</evidence>
<dbReference type="OrthoDB" id="432412at2759"/>
<dbReference type="GeneID" id="40723533"/>
<dbReference type="InterPro" id="IPR017359">
    <property type="entry name" value="Phi-like"/>
</dbReference>
<gene>
    <name evidence="2" type="ORF">EX895_000638</name>
</gene>
<organism evidence="2 3">
    <name type="scientific">Sporisorium graminicola</name>
    <dbReference type="NCBI Taxonomy" id="280036"/>
    <lineage>
        <taxon>Eukaryota</taxon>
        <taxon>Fungi</taxon>
        <taxon>Dikarya</taxon>
        <taxon>Basidiomycota</taxon>
        <taxon>Ustilaginomycotina</taxon>
        <taxon>Ustilaginomycetes</taxon>
        <taxon>Ustilaginales</taxon>
        <taxon>Ustilaginaceae</taxon>
        <taxon>Sporisorium</taxon>
    </lineage>
</organism>
<name>A0A4U7L1G4_9BASI</name>
<dbReference type="Proteomes" id="UP000306050">
    <property type="component" value="Chromosome SGRAM_1"/>
</dbReference>
<dbReference type="InterPro" id="IPR059181">
    <property type="entry name" value="RWDD2A-B_C"/>
</dbReference>
<keyword evidence="3" id="KW-1185">Reference proteome</keyword>
<dbReference type="KEGG" id="sgra:EX895_000638"/>
<comment type="caution">
    <text evidence="2">The sequence shown here is derived from an EMBL/GenBank/DDBJ whole genome shotgun (WGS) entry which is preliminary data.</text>
</comment>
<evidence type="ECO:0000313" key="3">
    <source>
        <dbReference type="Proteomes" id="UP000306050"/>
    </source>
</evidence>
<dbReference type="AlphaFoldDB" id="A0A4U7L1G4"/>
<protein>
    <recommendedName>
        <fullName evidence="1">Small nuclear ribonucleoprotein Prp3 C-terminal domain-containing protein</fullName>
    </recommendedName>
</protein>
<dbReference type="RefSeq" id="XP_029742625.1">
    <property type="nucleotide sequence ID" value="XM_029881239.1"/>
</dbReference>